<name>A0A7I8DDN4_9BACL</name>
<keyword evidence="6 7" id="KW-0472">Membrane</keyword>
<keyword evidence="5 7" id="KW-1133">Transmembrane helix</keyword>
<keyword evidence="10" id="KW-1185">Reference proteome</keyword>
<dbReference type="PANTHER" id="PTHR30012">
    <property type="entry name" value="GENERAL SECRETION PATHWAY PROTEIN"/>
    <property type="match status" value="1"/>
</dbReference>
<evidence type="ECO:0000256" key="3">
    <source>
        <dbReference type="ARBA" id="ARBA00022475"/>
    </source>
</evidence>
<dbReference type="PANTHER" id="PTHR30012:SF0">
    <property type="entry name" value="TYPE II SECRETION SYSTEM PROTEIN F-RELATED"/>
    <property type="match status" value="1"/>
</dbReference>
<feature type="transmembrane region" description="Helical" evidence="7">
    <location>
        <begin position="73"/>
        <end position="99"/>
    </location>
</feature>
<protein>
    <recommendedName>
        <fullName evidence="8">Type II secretion system protein GspF domain-containing protein</fullName>
    </recommendedName>
</protein>
<gene>
    <name evidence="9" type="ORF">skT53_09860</name>
</gene>
<feature type="domain" description="Type II secretion system protein GspF" evidence="8">
    <location>
        <begin position="8"/>
        <end position="100"/>
    </location>
</feature>
<evidence type="ECO:0000256" key="7">
    <source>
        <dbReference type="SAM" id="Phobius"/>
    </source>
</evidence>
<dbReference type="InterPro" id="IPR003004">
    <property type="entry name" value="GspF/PilC"/>
</dbReference>
<dbReference type="Gene3D" id="1.20.81.30">
    <property type="entry name" value="Type II secretion system (T2SS), domain F"/>
    <property type="match status" value="2"/>
</dbReference>
<evidence type="ECO:0000256" key="2">
    <source>
        <dbReference type="ARBA" id="ARBA00005745"/>
    </source>
</evidence>
<organism evidence="9 10">
    <name type="scientific">Effusibacillus dendaii</name>
    <dbReference type="NCBI Taxonomy" id="2743772"/>
    <lineage>
        <taxon>Bacteria</taxon>
        <taxon>Bacillati</taxon>
        <taxon>Bacillota</taxon>
        <taxon>Bacilli</taxon>
        <taxon>Bacillales</taxon>
        <taxon>Alicyclobacillaceae</taxon>
        <taxon>Effusibacillus</taxon>
    </lineage>
</organism>
<proteinExistence type="inferred from homology"/>
<keyword evidence="3" id="KW-1003">Cell membrane</keyword>
<sequence length="311" mass="34960">MWEQSSAREARSLESIVAGIESGQMLSNLLQAEQFPPLVTAMVRVGEETGDLAQSFRRLAEHFQRRSEWTQKLVSSLVYPLIVTILMLFAAVFVLYQVLPRFQAMYDNLGFQLPSETQFLFAAAAQIRTFLPIVLLLISVMVCLSFLVRKAKFARKVQFFQFAFVFPGAARFYRLWTSSRFADTIAVLSECGVPLLQALETNEKIALFSLERQTVQSIRQRLLRGETFSGALQAQKWMDPLLVRAVRSAEASGDLSGVCRFVAREIEADLNRLLQLVVQLAEPVIIVVLGVFIGFVVLAVVVPMMEMVQAI</sequence>
<dbReference type="KEGG" id="eff:skT53_09860"/>
<evidence type="ECO:0000256" key="6">
    <source>
        <dbReference type="ARBA" id="ARBA00023136"/>
    </source>
</evidence>
<dbReference type="Proteomes" id="UP000593802">
    <property type="component" value="Chromosome"/>
</dbReference>
<comment type="similarity">
    <text evidence="2">Belongs to the GSP F family.</text>
</comment>
<evidence type="ECO:0000313" key="9">
    <source>
        <dbReference type="EMBL" id="BCJ86001.1"/>
    </source>
</evidence>
<dbReference type="InterPro" id="IPR042094">
    <property type="entry name" value="T2SS_GspF_sf"/>
</dbReference>
<feature type="transmembrane region" description="Helical" evidence="7">
    <location>
        <begin position="119"/>
        <end position="147"/>
    </location>
</feature>
<evidence type="ECO:0000313" key="10">
    <source>
        <dbReference type="Proteomes" id="UP000593802"/>
    </source>
</evidence>
<evidence type="ECO:0000256" key="1">
    <source>
        <dbReference type="ARBA" id="ARBA00004651"/>
    </source>
</evidence>
<comment type="subcellular location">
    <subcellularLocation>
        <location evidence="1">Cell membrane</location>
        <topology evidence="1">Multi-pass membrane protein</topology>
    </subcellularLocation>
</comment>
<dbReference type="Pfam" id="PF00482">
    <property type="entry name" value="T2SSF"/>
    <property type="match status" value="2"/>
</dbReference>
<feature type="transmembrane region" description="Helical" evidence="7">
    <location>
        <begin position="284"/>
        <end position="305"/>
    </location>
</feature>
<keyword evidence="4 7" id="KW-0812">Transmembrane</keyword>
<accession>A0A7I8DDN4</accession>
<dbReference type="AlphaFoldDB" id="A0A7I8DDN4"/>
<evidence type="ECO:0000256" key="5">
    <source>
        <dbReference type="ARBA" id="ARBA00022989"/>
    </source>
</evidence>
<dbReference type="EMBL" id="AP023366">
    <property type="protein sequence ID" value="BCJ86001.1"/>
    <property type="molecule type" value="Genomic_DNA"/>
</dbReference>
<evidence type="ECO:0000259" key="8">
    <source>
        <dbReference type="Pfam" id="PF00482"/>
    </source>
</evidence>
<reference evidence="9 10" key="1">
    <citation type="submission" date="2020-08" db="EMBL/GenBank/DDBJ databases">
        <title>Complete Genome Sequence of Effusibacillus dendaii Strain skT53, Isolated from Farmland soil.</title>
        <authorList>
            <person name="Konishi T."/>
            <person name="Kawasaki H."/>
        </authorList>
    </citation>
    <scope>NUCLEOTIDE SEQUENCE [LARGE SCALE GENOMIC DNA]</scope>
    <source>
        <strain evidence="10">skT53</strain>
    </source>
</reference>
<feature type="domain" description="Type II secretion system protein GspF" evidence="8">
    <location>
        <begin position="181"/>
        <end position="303"/>
    </location>
</feature>
<dbReference type="GO" id="GO:0005886">
    <property type="term" value="C:plasma membrane"/>
    <property type="evidence" value="ECO:0007669"/>
    <property type="project" value="UniProtKB-SubCell"/>
</dbReference>
<evidence type="ECO:0000256" key="4">
    <source>
        <dbReference type="ARBA" id="ARBA00022692"/>
    </source>
</evidence>
<dbReference type="InterPro" id="IPR018076">
    <property type="entry name" value="T2SS_GspF_dom"/>
</dbReference>